<keyword evidence="4" id="KW-0964">Secreted</keyword>
<evidence type="ECO:0000313" key="13">
    <source>
        <dbReference type="EMBL" id="SDX11803.1"/>
    </source>
</evidence>
<sequence>MKSLSKMIISSIFLVALMLANPLIGNATTTLPAKISEVFPDDGLADAIASNLNVTVDTVVTEDTLASIDLFQIQMRPVSNIEGLQYLTGATSIDLYSGGGIVDLSPLSELTNLTRLDISRNKITDLSPIANLTNLTSLEVVENYITDLSPLASMSKMVYFSMVNQKITNPEINYATFISIPNKIKDVDGTIVAPSTISNNGVYNSPNVEWSLTAYNSTLSYNYSKIVTIGNSQGYYSGVVTQPLKEIEVAYTADFDVDGAIVETESVQAGELVSAPANPTTKAGYTFAGWYDAKTGGNKWDFAVDKMPANDITLYAQFTIKNDNGGSATVDPTTPDNPEKHDKGKNSKTNIVVSNGASTKASIKTALPKTGDSRLWETFVIGMIFSASGLFLWKKRS</sequence>
<comment type="subcellular location">
    <subcellularLocation>
        <location evidence="1">Cell envelope</location>
    </subcellularLocation>
    <subcellularLocation>
        <location evidence="2">Secreted</location>
    </subcellularLocation>
</comment>
<dbReference type="PROSITE" id="PS51450">
    <property type="entry name" value="LRR"/>
    <property type="match status" value="2"/>
</dbReference>
<dbReference type="Gene3D" id="1.10.8.390">
    <property type="entry name" value="Internalin N-terminal Cap domain-like"/>
    <property type="match status" value="1"/>
</dbReference>
<dbReference type="InterPro" id="IPR024634">
    <property type="entry name" value="Internalin_N"/>
</dbReference>
<feature type="domain" description="Internalin N-terminal" evidence="12">
    <location>
        <begin position="27"/>
        <end position="65"/>
    </location>
</feature>
<dbReference type="InterPro" id="IPR050836">
    <property type="entry name" value="SDS22/Internalin_LRR"/>
</dbReference>
<keyword evidence="5" id="KW-0433">Leucine-rich repeat</keyword>
<dbReference type="NCBIfam" id="TIGR01167">
    <property type="entry name" value="LPXTG_anchor"/>
    <property type="match status" value="1"/>
</dbReference>
<reference evidence="13 14" key="1">
    <citation type="submission" date="2016-10" db="EMBL/GenBank/DDBJ databases">
        <authorList>
            <person name="Varghese N."/>
            <person name="Submissions S."/>
        </authorList>
    </citation>
    <scope>NUCLEOTIDE SEQUENCE [LARGE SCALE GENOMIC DNA]</scope>
    <source>
        <strain evidence="13 14">ATCC 49954</strain>
    </source>
</reference>
<dbReference type="Pfam" id="PF12799">
    <property type="entry name" value="LRR_4"/>
    <property type="match status" value="1"/>
</dbReference>
<dbReference type="SMART" id="SM00365">
    <property type="entry name" value="LRR_SD22"/>
    <property type="match status" value="2"/>
</dbReference>
<evidence type="ECO:0000256" key="9">
    <source>
        <dbReference type="SAM" id="Phobius"/>
    </source>
</evidence>
<dbReference type="GO" id="GO:0030313">
    <property type="term" value="C:cell envelope"/>
    <property type="evidence" value="ECO:0007669"/>
    <property type="project" value="UniProtKB-SubCell"/>
</dbReference>
<accession>A0AAX2DSK5</accession>
<dbReference type="InterPro" id="IPR013378">
    <property type="entry name" value="InlB-like_B-rpt"/>
</dbReference>
<keyword evidence="9" id="KW-1133">Transmembrane helix</keyword>
<evidence type="ECO:0000256" key="3">
    <source>
        <dbReference type="ARBA" id="ARBA00009432"/>
    </source>
</evidence>
<feature type="chain" id="PRO_5043735232" evidence="10">
    <location>
        <begin position="28"/>
        <end position="397"/>
    </location>
</feature>
<dbReference type="Pfam" id="PF12354">
    <property type="entry name" value="Internalin_N"/>
    <property type="match status" value="1"/>
</dbReference>
<evidence type="ECO:0000256" key="5">
    <source>
        <dbReference type="ARBA" id="ARBA00022614"/>
    </source>
</evidence>
<dbReference type="InterPro" id="IPR032675">
    <property type="entry name" value="LRR_dom_sf"/>
</dbReference>
<dbReference type="Pfam" id="PF08191">
    <property type="entry name" value="LRR_adjacent"/>
    <property type="match status" value="1"/>
</dbReference>
<feature type="signal peptide" evidence="10">
    <location>
        <begin position="1"/>
        <end position="27"/>
    </location>
</feature>
<dbReference type="InterPro" id="IPR014756">
    <property type="entry name" value="Ig_E-set"/>
</dbReference>
<evidence type="ECO:0000313" key="14">
    <source>
        <dbReference type="Proteomes" id="UP000183610"/>
    </source>
</evidence>
<dbReference type="Gene3D" id="2.60.40.4270">
    <property type="entry name" value="Listeria-Bacteroides repeat domain"/>
    <property type="match status" value="1"/>
</dbReference>
<dbReference type="InterPro" id="IPR042229">
    <property type="entry name" value="Listeria/Bacterioides_rpt_sf"/>
</dbReference>
<name>A0AAX2DSK5_LISIV</name>
<dbReference type="EMBL" id="FNMX01000011">
    <property type="protein sequence ID" value="SDX11803.1"/>
    <property type="molecule type" value="Genomic_DNA"/>
</dbReference>
<dbReference type="Gene3D" id="2.60.40.1220">
    <property type="match status" value="1"/>
</dbReference>
<dbReference type="PANTHER" id="PTHR46652">
    <property type="entry name" value="LEUCINE-RICH REPEAT AND IQ DOMAIN-CONTAINING PROTEIN 1-RELATED"/>
    <property type="match status" value="1"/>
</dbReference>
<dbReference type="Proteomes" id="UP000183610">
    <property type="component" value="Unassembled WGS sequence"/>
</dbReference>
<keyword evidence="7" id="KW-0677">Repeat</keyword>
<feature type="compositionally biased region" description="Polar residues" evidence="8">
    <location>
        <begin position="325"/>
        <end position="336"/>
    </location>
</feature>
<dbReference type="PANTHER" id="PTHR46652:SF3">
    <property type="entry name" value="LEUCINE-RICH REPEAT-CONTAINING PROTEIN 9"/>
    <property type="match status" value="1"/>
</dbReference>
<evidence type="ECO:0000256" key="8">
    <source>
        <dbReference type="SAM" id="MobiDB-lite"/>
    </source>
</evidence>
<dbReference type="InterPro" id="IPR012569">
    <property type="entry name" value="Inl_IR"/>
</dbReference>
<comment type="similarity">
    <text evidence="3">Belongs to the internalin family.</text>
</comment>
<gene>
    <name evidence="13" type="ORF">SAMN05421782_11137</name>
</gene>
<evidence type="ECO:0000256" key="10">
    <source>
        <dbReference type="SAM" id="SignalP"/>
    </source>
</evidence>
<dbReference type="AlphaFoldDB" id="A0AAX2DSK5"/>
<proteinExistence type="inferred from homology"/>
<evidence type="ECO:0000256" key="1">
    <source>
        <dbReference type="ARBA" id="ARBA00004196"/>
    </source>
</evidence>
<keyword evidence="9" id="KW-0812">Transmembrane</keyword>
<evidence type="ECO:0000256" key="4">
    <source>
        <dbReference type="ARBA" id="ARBA00022525"/>
    </source>
</evidence>
<keyword evidence="9" id="KW-0472">Membrane</keyword>
<organism evidence="13 14">
    <name type="scientific">Listeria ivanovii</name>
    <dbReference type="NCBI Taxonomy" id="1638"/>
    <lineage>
        <taxon>Bacteria</taxon>
        <taxon>Bacillati</taxon>
        <taxon>Bacillota</taxon>
        <taxon>Bacilli</taxon>
        <taxon>Bacillales</taxon>
        <taxon>Listeriaceae</taxon>
        <taxon>Listeria</taxon>
    </lineage>
</organism>
<dbReference type="InterPro" id="IPR001611">
    <property type="entry name" value="Leu-rich_rpt"/>
</dbReference>
<dbReference type="InterPro" id="IPR025875">
    <property type="entry name" value="Leu-rich_rpt_4"/>
</dbReference>
<dbReference type="SUPFAM" id="SSF52058">
    <property type="entry name" value="L domain-like"/>
    <property type="match status" value="1"/>
</dbReference>
<dbReference type="InterPro" id="IPR014755">
    <property type="entry name" value="Cu-Rt/internalin_Ig-like"/>
</dbReference>
<dbReference type="Gene3D" id="3.80.10.10">
    <property type="entry name" value="Ribonuclease Inhibitor"/>
    <property type="match status" value="1"/>
</dbReference>
<keyword evidence="6 10" id="KW-0732">Signal</keyword>
<feature type="transmembrane region" description="Helical" evidence="9">
    <location>
        <begin position="375"/>
        <end position="393"/>
    </location>
</feature>
<protein>
    <submittedName>
        <fullName evidence="13">LPXTG-motif cell wall anchor domain-containing protein/Listeria/Bacterioides repeat-containing protein</fullName>
    </submittedName>
</protein>
<dbReference type="Pfam" id="PF09479">
    <property type="entry name" value="Flg_new"/>
    <property type="match status" value="1"/>
</dbReference>
<comment type="caution">
    <text evidence="13">The sequence shown here is derived from an EMBL/GenBank/DDBJ whole genome shotgun (WGS) entry which is preliminary data.</text>
</comment>
<feature type="region of interest" description="Disordered" evidence="8">
    <location>
        <begin position="325"/>
        <end position="349"/>
    </location>
</feature>
<evidence type="ECO:0000256" key="6">
    <source>
        <dbReference type="ARBA" id="ARBA00022729"/>
    </source>
</evidence>
<dbReference type="SUPFAM" id="SSF81296">
    <property type="entry name" value="E set domains"/>
    <property type="match status" value="1"/>
</dbReference>
<evidence type="ECO:0000256" key="7">
    <source>
        <dbReference type="ARBA" id="ARBA00022737"/>
    </source>
</evidence>
<feature type="domain" description="Internalin Ig-like inter-repeat region" evidence="11">
    <location>
        <begin position="189"/>
        <end position="245"/>
    </location>
</feature>
<evidence type="ECO:0000259" key="11">
    <source>
        <dbReference type="Pfam" id="PF08191"/>
    </source>
</evidence>
<evidence type="ECO:0000256" key="2">
    <source>
        <dbReference type="ARBA" id="ARBA00004613"/>
    </source>
</evidence>
<dbReference type="NCBIfam" id="TIGR02543">
    <property type="entry name" value="List_Bact_rpt"/>
    <property type="match status" value="1"/>
</dbReference>
<evidence type="ECO:0000259" key="12">
    <source>
        <dbReference type="Pfam" id="PF12354"/>
    </source>
</evidence>
<dbReference type="GO" id="GO:0005576">
    <property type="term" value="C:extracellular region"/>
    <property type="evidence" value="ECO:0007669"/>
    <property type="project" value="UniProtKB-SubCell"/>
</dbReference>